<dbReference type="SUPFAM" id="SSF50978">
    <property type="entry name" value="WD40 repeat-like"/>
    <property type="match status" value="1"/>
</dbReference>
<keyword evidence="3 6" id="KW-0853">WD repeat</keyword>
<dbReference type="OMA" id="AWEPYHR"/>
<feature type="domain" description="NLE" evidence="7">
    <location>
        <begin position="18"/>
        <end position="77"/>
    </location>
</feature>
<dbReference type="VGNC" id="VGNC:49006">
    <property type="gene designation" value="NLE1"/>
</dbReference>
<evidence type="ECO:0000256" key="1">
    <source>
        <dbReference type="ARBA" id="ARBA00004604"/>
    </source>
</evidence>
<dbReference type="PROSITE" id="PS50294">
    <property type="entry name" value="WD_REPEATS_REGION"/>
    <property type="match status" value="6"/>
</dbReference>
<dbReference type="Ensembl" id="ENSPTRT00000108840.1">
    <property type="protein sequence ID" value="ENSPTRP00000069250.1"/>
    <property type="gene ID" value="ENSPTRG00000009012.6"/>
</dbReference>
<dbReference type="GO" id="GO:0005730">
    <property type="term" value="C:nucleolus"/>
    <property type="evidence" value="ECO:0007669"/>
    <property type="project" value="UniProtKB-SubCell"/>
</dbReference>
<dbReference type="InterPro" id="IPR012972">
    <property type="entry name" value="NLE"/>
</dbReference>
<dbReference type="Bgee" id="ENSPTRG00000009012">
    <property type="expression patterns" value="Expressed in superior frontal gyrus and 21 other cell types or tissues"/>
</dbReference>
<feature type="repeat" description="WD" evidence="6">
    <location>
        <begin position="410"/>
        <end position="443"/>
    </location>
</feature>
<feature type="repeat" description="WD" evidence="6">
    <location>
        <begin position="200"/>
        <end position="230"/>
    </location>
</feature>
<protein>
    <recommendedName>
        <fullName evidence="2">Notchless protein homolog 1</fullName>
    </recommendedName>
</protein>
<evidence type="ECO:0000313" key="10">
    <source>
        <dbReference type="VGNC" id="VGNC:49006"/>
    </source>
</evidence>
<dbReference type="CDD" id="cd00200">
    <property type="entry name" value="WD40"/>
    <property type="match status" value="1"/>
</dbReference>
<dbReference type="Gene3D" id="2.130.10.10">
    <property type="entry name" value="YVTN repeat-like/Quinoprotein amine dehydrogenase"/>
    <property type="match status" value="1"/>
</dbReference>
<name>A0A2I3RX03_PANTR</name>
<feature type="repeat" description="WD" evidence="6">
    <location>
        <begin position="110"/>
        <end position="151"/>
    </location>
</feature>
<dbReference type="EMBL" id="AACZ04043901">
    <property type="status" value="NOT_ANNOTATED_CDS"/>
    <property type="molecule type" value="Genomic_DNA"/>
</dbReference>
<sequence>MAAAVADEAVARDVQRLLVQFQDEGGQLLGSPFDVPVDITPDRLQLVCNALLAQEDPLPLAFFVHDAEIVSSLGKTLESQAVETEKVLDIIYQPQAIFRVRAVTRCTSSLEGHSEAVISVAFSPTGKYLASGSGDTTILLWDPSTGKQVGRTLAGHSKWITGLSWEPLHANPECRYVASSSKDGSVRIWDTTAGRCERILTGHTQSVTCLRWGGDGLLYSASQDRTIKVWRAHDGVLCRTLQGHGHWVNTMALSTDYALRTGAFEPAEASVNPQDLQGSLQKLKERALSRYNLVRGQGPERLVSGSDDFTLFLWSPAEDKKPLTRMTGHQALINQVLFSPDSRIVASASFDKSIKLWDGRTGKYLASLRGHVAAVYQIAWSADSRLLVSGSSDSTLKVWDVKAQKLAMDLPGHADEVYAVDWSPDGQRVASGGKDKCLRIWRR</sequence>
<evidence type="ECO:0000313" key="8">
    <source>
        <dbReference type="Ensembl" id="ENSPTRP00000069250.1"/>
    </source>
</evidence>
<dbReference type="PANTHER" id="PTHR19848">
    <property type="entry name" value="WD40 REPEAT PROTEIN"/>
    <property type="match status" value="1"/>
</dbReference>
<dbReference type="SMART" id="SM00320">
    <property type="entry name" value="WD40"/>
    <property type="match status" value="7"/>
</dbReference>
<dbReference type="InterPro" id="IPR015943">
    <property type="entry name" value="WD40/YVTN_repeat-like_dom_sf"/>
</dbReference>
<feature type="repeat" description="WD" evidence="6">
    <location>
        <begin position="326"/>
        <end position="367"/>
    </location>
</feature>
<dbReference type="Pfam" id="PF00400">
    <property type="entry name" value="WD40"/>
    <property type="match status" value="6"/>
</dbReference>
<dbReference type="AlphaFoldDB" id="A0A2I3RX03"/>
<reference evidence="8 9" key="1">
    <citation type="journal article" date="2005" name="Nature">
        <title>Initial sequence of the chimpanzee genome and comparison with the human genome.</title>
        <authorList>
            <consortium name="Chimpanzee sequencing and analysis consortium"/>
        </authorList>
    </citation>
    <scope>NUCLEOTIDE SEQUENCE [LARGE SCALE GENOMIC DNA]</scope>
</reference>
<dbReference type="PRINTS" id="PR00320">
    <property type="entry name" value="GPROTEINBRPT"/>
</dbReference>
<dbReference type="PRINTS" id="PR00319">
    <property type="entry name" value="GPROTEINB"/>
</dbReference>
<dbReference type="InterPro" id="IPR001680">
    <property type="entry name" value="WD40_rpt"/>
</dbReference>
<evidence type="ECO:0000313" key="9">
    <source>
        <dbReference type="Proteomes" id="UP000002277"/>
    </source>
</evidence>
<gene>
    <name evidence="8 10" type="primary">NLE1</name>
</gene>
<evidence type="ECO:0000259" key="7">
    <source>
        <dbReference type="Pfam" id="PF08154"/>
    </source>
</evidence>
<evidence type="ECO:0000256" key="5">
    <source>
        <dbReference type="ARBA" id="ARBA00023242"/>
    </source>
</evidence>
<evidence type="ECO:0000256" key="3">
    <source>
        <dbReference type="ARBA" id="ARBA00022574"/>
    </source>
</evidence>
<keyword evidence="5" id="KW-0539">Nucleus</keyword>
<proteinExistence type="predicted"/>
<dbReference type="GeneTree" id="ENSGT00940000157881"/>
<dbReference type="Pfam" id="PF08154">
    <property type="entry name" value="NLE"/>
    <property type="match status" value="1"/>
</dbReference>
<reference evidence="8" key="3">
    <citation type="submission" date="2025-09" db="UniProtKB">
        <authorList>
            <consortium name="Ensembl"/>
        </authorList>
    </citation>
    <scope>IDENTIFICATION</scope>
</reference>
<dbReference type="InterPro" id="IPR020472">
    <property type="entry name" value="WD40_PAC1"/>
</dbReference>
<evidence type="ECO:0000256" key="6">
    <source>
        <dbReference type="PROSITE-ProRule" id="PRU00221"/>
    </source>
</evidence>
<dbReference type="Proteomes" id="UP000002277">
    <property type="component" value="Chromosome 17"/>
</dbReference>
<keyword evidence="4" id="KW-0677">Repeat</keyword>
<feature type="repeat" description="WD" evidence="6">
    <location>
        <begin position="368"/>
        <end position="409"/>
    </location>
</feature>
<dbReference type="PROSITE" id="PS50082">
    <property type="entry name" value="WD_REPEATS_2"/>
    <property type="match status" value="6"/>
</dbReference>
<dbReference type="FunFam" id="2.130.10.10:FF:002741">
    <property type="entry name" value="notchless protein homolog 1 isoform X2"/>
    <property type="match status" value="1"/>
</dbReference>
<comment type="subcellular location">
    <subcellularLocation>
        <location evidence="1">Nucleus</location>
        <location evidence="1">Nucleolus</location>
    </subcellularLocation>
</comment>
<organism evidence="8 9">
    <name type="scientific">Pan troglodytes</name>
    <name type="common">Chimpanzee</name>
    <dbReference type="NCBI Taxonomy" id="9598"/>
    <lineage>
        <taxon>Eukaryota</taxon>
        <taxon>Metazoa</taxon>
        <taxon>Chordata</taxon>
        <taxon>Craniata</taxon>
        <taxon>Vertebrata</taxon>
        <taxon>Euteleostomi</taxon>
        <taxon>Mammalia</taxon>
        <taxon>Eutheria</taxon>
        <taxon>Euarchontoglires</taxon>
        <taxon>Primates</taxon>
        <taxon>Haplorrhini</taxon>
        <taxon>Catarrhini</taxon>
        <taxon>Hominidae</taxon>
        <taxon>Pan</taxon>
    </lineage>
</organism>
<dbReference type="InterPro" id="IPR036322">
    <property type="entry name" value="WD40_repeat_dom_sf"/>
</dbReference>
<dbReference type="InterPro" id="IPR001632">
    <property type="entry name" value="WD40_G-protein_beta-like"/>
</dbReference>
<feature type="repeat" description="WD" evidence="6">
    <location>
        <begin position="153"/>
        <end position="199"/>
    </location>
</feature>
<dbReference type="PANTHER" id="PTHR19848:SF0">
    <property type="entry name" value="NOTCHLESS PROTEIN HOMOLOG 1"/>
    <property type="match status" value="1"/>
</dbReference>
<evidence type="ECO:0000256" key="4">
    <source>
        <dbReference type="ARBA" id="ARBA00022737"/>
    </source>
</evidence>
<dbReference type="PROSITE" id="PS00678">
    <property type="entry name" value="WD_REPEATS_1"/>
    <property type="match status" value="1"/>
</dbReference>
<reference evidence="8" key="2">
    <citation type="submission" date="2025-08" db="UniProtKB">
        <authorList>
            <consortium name="Ensembl"/>
        </authorList>
    </citation>
    <scope>IDENTIFICATION</scope>
</reference>
<dbReference type="InterPro" id="IPR019775">
    <property type="entry name" value="WD40_repeat_CS"/>
</dbReference>
<keyword evidence="9" id="KW-1185">Reference proteome</keyword>
<accession>A0A2J8LJ92</accession>
<accession>A0A2I3RX03</accession>
<evidence type="ECO:0000256" key="2">
    <source>
        <dbReference type="ARBA" id="ARBA00021107"/>
    </source>
</evidence>